<gene>
    <name evidence="2" type="ORF">OUZ56_029905</name>
</gene>
<dbReference type="Proteomes" id="UP001234178">
    <property type="component" value="Unassembled WGS sequence"/>
</dbReference>
<comment type="caution">
    <text evidence="2">The sequence shown here is derived from an EMBL/GenBank/DDBJ whole genome shotgun (WGS) entry which is preliminary data.</text>
</comment>
<accession>A0ABR0B886</accession>
<evidence type="ECO:0000256" key="1">
    <source>
        <dbReference type="SAM" id="MobiDB-lite"/>
    </source>
</evidence>
<reference evidence="2 3" key="1">
    <citation type="journal article" date="2023" name="Nucleic Acids Res.">
        <title>The hologenome of Daphnia magna reveals possible DNA methylation and microbiome-mediated evolution of the host genome.</title>
        <authorList>
            <person name="Chaturvedi A."/>
            <person name="Li X."/>
            <person name="Dhandapani V."/>
            <person name="Marshall H."/>
            <person name="Kissane S."/>
            <person name="Cuenca-Cambronero M."/>
            <person name="Asole G."/>
            <person name="Calvet F."/>
            <person name="Ruiz-Romero M."/>
            <person name="Marangio P."/>
            <person name="Guigo R."/>
            <person name="Rago D."/>
            <person name="Mirbahai L."/>
            <person name="Eastwood N."/>
            <person name="Colbourne J.K."/>
            <person name="Zhou J."/>
            <person name="Mallon E."/>
            <person name="Orsini L."/>
        </authorList>
    </citation>
    <scope>NUCLEOTIDE SEQUENCE [LARGE SCALE GENOMIC DNA]</scope>
    <source>
        <strain evidence="2">LRV0_1</strain>
    </source>
</reference>
<sequence>MSLSPETVEALLCLRSWYRAGLLENVNVDVFIREIENASVDDIDDEELTYAHMQCNTTSLVEQIIVCSKGRVKPLVNPRGEPRSERGTNPPGSPQEPDKDRGMNHLPHAPEAQFYLNIVFISKLIQIRFRVGQKRIPQVVENGFLSVL</sequence>
<dbReference type="EMBL" id="JAOYFB010000040">
    <property type="protein sequence ID" value="KAK4037879.1"/>
    <property type="molecule type" value="Genomic_DNA"/>
</dbReference>
<proteinExistence type="predicted"/>
<keyword evidence="3" id="KW-1185">Reference proteome</keyword>
<protein>
    <recommendedName>
        <fullName evidence="4">HAT C-terminal dimerisation domain-containing protein</fullName>
    </recommendedName>
</protein>
<organism evidence="2 3">
    <name type="scientific">Daphnia magna</name>
    <dbReference type="NCBI Taxonomy" id="35525"/>
    <lineage>
        <taxon>Eukaryota</taxon>
        <taxon>Metazoa</taxon>
        <taxon>Ecdysozoa</taxon>
        <taxon>Arthropoda</taxon>
        <taxon>Crustacea</taxon>
        <taxon>Branchiopoda</taxon>
        <taxon>Diplostraca</taxon>
        <taxon>Cladocera</taxon>
        <taxon>Anomopoda</taxon>
        <taxon>Daphniidae</taxon>
        <taxon>Daphnia</taxon>
    </lineage>
</organism>
<evidence type="ECO:0008006" key="4">
    <source>
        <dbReference type="Google" id="ProtNLM"/>
    </source>
</evidence>
<evidence type="ECO:0000313" key="2">
    <source>
        <dbReference type="EMBL" id="KAK4037879.1"/>
    </source>
</evidence>
<name>A0ABR0B886_9CRUS</name>
<feature type="region of interest" description="Disordered" evidence="1">
    <location>
        <begin position="73"/>
        <end position="106"/>
    </location>
</feature>
<evidence type="ECO:0000313" key="3">
    <source>
        <dbReference type="Proteomes" id="UP001234178"/>
    </source>
</evidence>